<protein>
    <recommendedName>
        <fullName evidence="7">Spliceosome-associated protein CWC15 homolog</fullName>
    </recommendedName>
</protein>
<gene>
    <name evidence="5" type="ORF">LARSCL_LOCUS19774</name>
</gene>
<evidence type="ECO:0000256" key="2">
    <source>
        <dbReference type="ARBA" id="ARBA00022664"/>
    </source>
</evidence>
<organism evidence="5 6">
    <name type="scientific">Larinioides sclopetarius</name>
    <dbReference type="NCBI Taxonomy" id="280406"/>
    <lineage>
        <taxon>Eukaryota</taxon>
        <taxon>Metazoa</taxon>
        <taxon>Ecdysozoa</taxon>
        <taxon>Arthropoda</taxon>
        <taxon>Chelicerata</taxon>
        <taxon>Arachnida</taxon>
        <taxon>Araneae</taxon>
        <taxon>Araneomorphae</taxon>
        <taxon>Entelegynae</taxon>
        <taxon>Araneoidea</taxon>
        <taxon>Araneidae</taxon>
        <taxon>Larinioides</taxon>
    </lineage>
</organism>
<dbReference type="EMBL" id="CAXIEN010000395">
    <property type="protein sequence ID" value="CAL1296411.1"/>
    <property type="molecule type" value="Genomic_DNA"/>
</dbReference>
<evidence type="ECO:0000313" key="5">
    <source>
        <dbReference type="EMBL" id="CAL1296411.1"/>
    </source>
</evidence>
<evidence type="ECO:0000256" key="1">
    <source>
        <dbReference type="ARBA" id="ARBA00006644"/>
    </source>
</evidence>
<evidence type="ECO:0008006" key="7">
    <source>
        <dbReference type="Google" id="ProtNLM"/>
    </source>
</evidence>
<feature type="compositionally biased region" description="Acidic residues" evidence="4">
    <location>
        <begin position="102"/>
        <end position="124"/>
    </location>
</feature>
<dbReference type="GO" id="GO:0045292">
    <property type="term" value="P:mRNA cis splicing, via spliceosome"/>
    <property type="evidence" value="ECO:0007669"/>
    <property type="project" value="TreeGrafter"/>
</dbReference>
<name>A0AAV2BJI8_9ARAC</name>
<evidence type="ECO:0000256" key="3">
    <source>
        <dbReference type="ARBA" id="ARBA00023187"/>
    </source>
</evidence>
<dbReference type="Pfam" id="PF04889">
    <property type="entry name" value="Cwf_Cwc_15"/>
    <property type="match status" value="1"/>
</dbReference>
<comment type="caution">
    <text evidence="5">The sequence shown here is derived from an EMBL/GenBank/DDBJ whole genome shotgun (WGS) entry which is preliminary data.</text>
</comment>
<reference evidence="5 6" key="1">
    <citation type="submission" date="2024-04" db="EMBL/GenBank/DDBJ databases">
        <authorList>
            <person name="Rising A."/>
            <person name="Reimegard J."/>
            <person name="Sonavane S."/>
            <person name="Akerstrom W."/>
            <person name="Nylinder S."/>
            <person name="Hedman E."/>
            <person name="Kallberg Y."/>
        </authorList>
    </citation>
    <scope>NUCLEOTIDE SEQUENCE [LARGE SCALE GENOMIC DNA]</scope>
</reference>
<dbReference type="Proteomes" id="UP001497382">
    <property type="component" value="Unassembled WGS sequence"/>
</dbReference>
<dbReference type="PANTHER" id="PTHR12718:SF2">
    <property type="entry name" value="SPLICEOSOME-ASSOCIATED PROTEIN CWC15 HOMOLOG"/>
    <property type="match status" value="1"/>
</dbReference>
<feature type="compositionally biased region" description="Basic and acidic residues" evidence="4">
    <location>
        <begin position="52"/>
        <end position="81"/>
    </location>
</feature>
<dbReference type="GO" id="GO:0071013">
    <property type="term" value="C:catalytic step 2 spliceosome"/>
    <property type="evidence" value="ECO:0007669"/>
    <property type="project" value="TreeGrafter"/>
</dbReference>
<dbReference type="GO" id="GO:0003723">
    <property type="term" value="F:RNA binding"/>
    <property type="evidence" value="ECO:0007669"/>
    <property type="project" value="TreeGrafter"/>
</dbReference>
<dbReference type="InterPro" id="IPR006973">
    <property type="entry name" value="Cwf_Cwc_15"/>
</dbReference>
<keyword evidence="2" id="KW-0507">mRNA processing</keyword>
<sequence>MTTAARPTFEPARGGGGRGEKDLSALSKQYSSRDLPGHTKLKYRQTGQGTSEELKNKDFRRELEEKERIASHERDGKRSSRDTGSSSAKKSRLDQLPAANLDADDPLDDVSLDDESDDSDEDNTAELMAELNRIKKERAQEEARRVNITVKEAERKAQEEKIRTENILSGNPLLNNKPVEFKVKRRWDDDVVFKNCAIEEPDRKEKPFINDTLRSSFHKKFMEKYVK</sequence>
<evidence type="ECO:0000313" key="6">
    <source>
        <dbReference type="Proteomes" id="UP001497382"/>
    </source>
</evidence>
<comment type="similarity">
    <text evidence="1">Belongs to the CWC15 family.</text>
</comment>
<keyword evidence="6" id="KW-1185">Reference proteome</keyword>
<dbReference type="PANTHER" id="PTHR12718">
    <property type="entry name" value="CELL CYCLE CONTROL PROTEIN CWF15"/>
    <property type="match status" value="1"/>
</dbReference>
<dbReference type="AlphaFoldDB" id="A0AAV2BJI8"/>
<evidence type="ECO:0000256" key="4">
    <source>
        <dbReference type="SAM" id="MobiDB-lite"/>
    </source>
</evidence>
<keyword evidence="3" id="KW-0508">mRNA splicing</keyword>
<proteinExistence type="inferred from homology"/>
<feature type="region of interest" description="Disordered" evidence="4">
    <location>
        <begin position="1"/>
        <end position="127"/>
    </location>
</feature>
<accession>A0AAV2BJI8</accession>